<dbReference type="AlphaFoldDB" id="A0A182RME9"/>
<organism evidence="1">
    <name type="scientific">Anopheles funestus</name>
    <name type="common">African malaria mosquito</name>
    <dbReference type="NCBI Taxonomy" id="62324"/>
    <lineage>
        <taxon>Eukaryota</taxon>
        <taxon>Metazoa</taxon>
        <taxon>Ecdysozoa</taxon>
        <taxon>Arthropoda</taxon>
        <taxon>Hexapoda</taxon>
        <taxon>Insecta</taxon>
        <taxon>Pterygota</taxon>
        <taxon>Neoptera</taxon>
        <taxon>Endopterygota</taxon>
        <taxon>Diptera</taxon>
        <taxon>Nematocera</taxon>
        <taxon>Culicoidea</taxon>
        <taxon>Culicidae</taxon>
        <taxon>Anophelinae</taxon>
        <taxon>Anopheles</taxon>
    </lineage>
</organism>
<dbReference type="VEuPathDB" id="VectorBase:AFUN007421"/>
<evidence type="ECO:0000313" key="1">
    <source>
        <dbReference type="EnsemblMetazoa" id="AFUN007421-PA"/>
    </source>
</evidence>
<sequence length="102" mass="10945">MAVTRPTVSCGVLSTALVRIKSRSGELFEARALLDNGSQVNILTERLCKKLNLIRHSSEVKLIGIGHCEVSGVVAGDRICKKNGILSARLYHAKSATSKAVK</sequence>
<accession>A0A182RME9</accession>
<proteinExistence type="predicted"/>
<name>A0A182RME9_ANOFN</name>
<reference evidence="1" key="1">
    <citation type="submission" date="2020-05" db="UniProtKB">
        <authorList>
            <consortium name="EnsemblMetazoa"/>
        </authorList>
    </citation>
    <scope>IDENTIFICATION</scope>
    <source>
        <strain evidence="1">FUMOZ</strain>
    </source>
</reference>
<protein>
    <submittedName>
        <fullName evidence="1">DUF1758 domain-containing protein</fullName>
    </submittedName>
</protein>
<dbReference type="EnsemblMetazoa" id="AFUN007421-RA">
    <property type="protein sequence ID" value="AFUN007421-PA"/>
    <property type="gene ID" value="AFUN007421"/>
</dbReference>